<keyword evidence="2" id="KW-1185">Reference proteome</keyword>
<dbReference type="OrthoDB" id="165057at2"/>
<dbReference type="AlphaFoldDB" id="A0A402B071"/>
<reference evidence="2" key="1">
    <citation type="submission" date="2018-12" db="EMBL/GenBank/DDBJ databases">
        <title>Tengunoibacter tsumagoiensis gen. nov., sp. nov., Dictyobacter kobayashii sp. nov., D. alpinus sp. nov., and D. joshuensis sp. nov. and description of Dictyobacteraceae fam. nov. within the order Ktedonobacterales isolated from Tengu-no-mugimeshi.</title>
        <authorList>
            <person name="Wang C.M."/>
            <person name="Zheng Y."/>
            <person name="Sakai Y."/>
            <person name="Toyoda A."/>
            <person name="Minakuchi Y."/>
            <person name="Abe K."/>
            <person name="Yokota A."/>
            <person name="Yabe S."/>
        </authorList>
    </citation>
    <scope>NUCLEOTIDE SEQUENCE [LARGE SCALE GENOMIC DNA]</scope>
    <source>
        <strain evidence="2">Uno16</strain>
    </source>
</reference>
<dbReference type="Proteomes" id="UP000287171">
    <property type="component" value="Unassembled WGS sequence"/>
</dbReference>
<protein>
    <submittedName>
        <fullName evidence="1">Uncharacterized protein</fullName>
    </submittedName>
</protein>
<organism evidence="1 2">
    <name type="scientific">Dictyobacter alpinus</name>
    <dbReference type="NCBI Taxonomy" id="2014873"/>
    <lineage>
        <taxon>Bacteria</taxon>
        <taxon>Bacillati</taxon>
        <taxon>Chloroflexota</taxon>
        <taxon>Ktedonobacteria</taxon>
        <taxon>Ktedonobacterales</taxon>
        <taxon>Dictyobacteraceae</taxon>
        <taxon>Dictyobacter</taxon>
    </lineage>
</organism>
<gene>
    <name evidence="1" type="ORF">KDA_02260</name>
</gene>
<proteinExistence type="predicted"/>
<dbReference type="EMBL" id="BIFT01000001">
    <property type="protein sequence ID" value="GCE24742.1"/>
    <property type="molecule type" value="Genomic_DNA"/>
</dbReference>
<accession>A0A402B071</accession>
<sequence>MQQKSITANIKVSPISFSFKYGSILLLFLLSTLVVACGANSDTTAGAAGTPEPTTKININSLASPTPTLPPQWCGVWLLNASPTFDENGFINIYGKFTLNKDGNPQGIPQANVTFNVHWGDGSFVPVPASTTSDGLAVASLSMRGHAAALNRLSLITATFTSGNVTCTVDEKRPQSFVVINGVKVKGTVNPTTKPGRKPRN</sequence>
<comment type="caution">
    <text evidence="1">The sequence shown here is derived from an EMBL/GenBank/DDBJ whole genome shotgun (WGS) entry which is preliminary data.</text>
</comment>
<evidence type="ECO:0000313" key="2">
    <source>
        <dbReference type="Proteomes" id="UP000287171"/>
    </source>
</evidence>
<dbReference type="RefSeq" id="WP_126625416.1">
    <property type="nucleotide sequence ID" value="NZ_BIFT01000001.1"/>
</dbReference>
<evidence type="ECO:0000313" key="1">
    <source>
        <dbReference type="EMBL" id="GCE24742.1"/>
    </source>
</evidence>
<name>A0A402B071_9CHLR</name>